<proteinExistence type="predicted"/>
<evidence type="ECO:0000256" key="2">
    <source>
        <dbReference type="SAM" id="MobiDB-lite"/>
    </source>
</evidence>
<keyword evidence="1" id="KW-0175">Coiled coil</keyword>
<dbReference type="EMBL" id="CAJVPY010005168">
    <property type="protein sequence ID" value="CAG8636940.1"/>
    <property type="molecule type" value="Genomic_DNA"/>
</dbReference>
<dbReference type="Proteomes" id="UP000789405">
    <property type="component" value="Unassembled WGS sequence"/>
</dbReference>
<feature type="coiled-coil region" evidence="1">
    <location>
        <begin position="228"/>
        <end position="259"/>
    </location>
</feature>
<feature type="region of interest" description="Disordered" evidence="2">
    <location>
        <begin position="1"/>
        <end position="24"/>
    </location>
</feature>
<evidence type="ECO:0000313" key="4">
    <source>
        <dbReference type="Proteomes" id="UP000789405"/>
    </source>
</evidence>
<feature type="non-terminal residue" evidence="3">
    <location>
        <position position="1"/>
    </location>
</feature>
<gene>
    <name evidence="3" type="ORF">DERYTH_LOCUS9449</name>
</gene>
<accession>A0A9N9DEG8</accession>
<evidence type="ECO:0000313" key="3">
    <source>
        <dbReference type="EMBL" id="CAG8636940.1"/>
    </source>
</evidence>
<reference evidence="3" key="1">
    <citation type="submission" date="2021-06" db="EMBL/GenBank/DDBJ databases">
        <authorList>
            <person name="Kallberg Y."/>
            <person name="Tangrot J."/>
            <person name="Rosling A."/>
        </authorList>
    </citation>
    <scope>NUCLEOTIDE SEQUENCE</scope>
    <source>
        <strain evidence="3">MA453B</strain>
    </source>
</reference>
<comment type="caution">
    <text evidence="3">The sequence shown here is derived from an EMBL/GenBank/DDBJ whole genome shotgun (WGS) entry which is preliminary data.</text>
</comment>
<organism evidence="3 4">
    <name type="scientific">Dentiscutata erythropus</name>
    <dbReference type="NCBI Taxonomy" id="1348616"/>
    <lineage>
        <taxon>Eukaryota</taxon>
        <taxon>Fungi</taxon>
        <taxon>Fungi incertae sedis</taxon>
        <taxon>Mucoromycota</taxon>
        <taxon>Glomeromycotina</taxon>
        <taxon>Glomeromycetes</taxon>
        <taxon>Diversisporales</taxon>
        <taxon>Gigasporaceae</taxon>
        <taxon>Dentiscutata</taxon>
    </lineage>
</organism>
<keyword evidence="4" id="KW-1185">Reference proteome</keyword>
<dbReference type="AlphaFoldDB" id="A0A9N9DEG8"/>
<dbReference type="OrthoDB" id="2429640at2759"/>
<evidence type="ECO:0000256" key="1">
    <source>
        <dbReference type="SAM" id="Coils"/>
    </source>
</evidence>
<name>A0A9N9DEG8_9GLOM</name>
<sequence>RNSILSEKVMNEPTTKRSKHSEDSKDKALQQLYWLHPDLNGQTWIKTLSSKRFFKGKKSALATIFLKPNCNETNIGQILKGKDYTPYFKNFEIVTLLSIKDILKTMIYDDVELTGINLTEGEGFLYLVFFETNMKNELYIKKASYRCREPIKCTIFVNGLEDNIPKARFEQATYLQGDHMYSNFIGPVNEHEIIANLENKGLDNEAYRRIDCTLLALAGNICANSKIVQKAQKTIRIQKELVESLRNRLKLKFEAEEEQVSEPLISIVHNVVDEVLNEKHENISNVILKELVHVQSKKPKGKPFCIQAMKSVIQMPSLSTLKSYINETEQHTGWQDKVVKRIVANMEANNVWGYARLGFFSHDLFKIQKGLLWSQRDNRYVGYVDFDNENAEFEAFGEQCFYKIQGSECTNNHIKHKEAAEKKDQERTLATQIHQIVWHSVSHSFNFPIAYFGVETISVHTLNTILFNLAAKLECVAIHTCGSVKTEDTLRALIGLQQLGSLTIPMPKKIIWNVGDQYKVRNTHSNKWYPGKVLTEISVDNYLDIEVMIETTEKVELYKWRSLLHDIRPAYDENEHCVSHIAINPVTGNKWFFLNDPTHVFKKLRNNVSKSHTSNDGTKIKMRVDLAKHTLSFDVKKAIANIPELNHISQGTQLFIHYARMYRDITHSRICISSLEDPRLNTLKEIKQWFIQGNKQKKDSSQWFSTQYQFDLILSINRFLEIVEYVLTNWPGAIIQPRRLSQDMLEGLFGSIREMAGDSSTHTVQSYGYAMNKLIITMQMTSEIQSLNYGLANGSGCVLADLKRRDYRTTVKPNEQNLEAYNRYKIQIEMLSTFSYQIFQELLNDDLLLYKDGIENLLVTWSKNIHQMALDSVPQKKYIYWLTIWSTNLESRLNNYKCAGDWFNDFQWLAPDDIKVETQRLIAYILLEKIIRITFRQIIPGKIIDLEPAEVSKFQYIIRWTIYKLTKSDRLTLAHEEFAKIKSCLNVLSSEQVEYICDTRSKMTIVIPGADFIQFMYYLESLIFQLFEKHIEYGPDILIYINNNLVSNRPLKKQFNDLLQIAYEFYCNAEYKNKELFPEFIHNSIQLSQEAEDYLLVQKGSSCLRENVKAMGVNLKNNAKKDDQPKTKLVIFKKRMLPENLELALGQLKIWA</sequence>
<protein>
    <submittedName>
        <fullName evidence="3">15848_t:CDS:1</fullName>
    </submittedName>
</protein>